<evidence type="ECO:0000313" key="3">
    <source>
        <dbReference type="Proteomes" id="UP000323917"/>
    </source>
</evidence>
<feature type="region of interest" description="Disordered" evidence="1">
    <location>
        <begin position="56"/>
        <end position="205"/>
    </location>
</feature>
<dbReference type="RefSeq" id="WP_148072485.1">
    <property type="nucleotide sequence ID" value="NZ_CP042913.1"/>
</dbReference>
<sequence length="266" mass="27854">MARASKLGMGIVGLGLSMELLLGMAGQSDALANECQPPTPCPCAADGTCHPKSDTWGSYKTRWRPWPGDKVGLTPDEAEDTKSNIKQNLPTYQPPRPEQEELRGPAKKSPASGAATPDASDAVPQAEPAAEGADPAGQEFELPGLPGIPEFDPQGYLPPGRPQLLPQPEDGPPALPQSLSASLAETPSYIAPRSQPQSGPTVVANQSHSAAIPTVVGHVVQATAEFQQASEIQLTNPAAANIYKPTDDELHQAIYIESSDISASNE</sequence>
<protein>
    <submittedName>
        <fullName evidence="2">Uncharacterized protein</fullName>
    </submittedName>
</protein>
<dbReference type="Proteomes" id="UP000323917">
    <property type="component" value="Chromosome"/>
</dbReference>
<feature type="compositionally biased region" description="Low complexity" evidence="1">
    <location>
        <begin position="124"/>
        <end position="139"/>
    </location>
</feature>
<reference evidence="2 3" key="1">
    <citation type="submission" date="2019-08" db="EMBL/GenBank/DDBJ databases">
        <title>Deep-cultivation of Planctomycetes and their phenomic and genomic characterization uncovers novel biology.</title>
        <authorList>
            <person name="Wiegand S."/>
            <person name="Jogler M."/>
            <person name="Boedeker C."/>
            <person name="Pinto D."/>
            <person name="Vollmers J."/>
            <person name="Rivas-Marin E."/>
            <person name="Kohn T."/>
            <person name="Peeters S.H."/>
            <person name="Heuer A."/>
            <person name="Rast P."/>
            <person name="Oberbeckmann S."/>
            <person name="Bunk B."/>
            <person name="Jeske O."/>
            <person name="Meyerdierks A."/>
            <person name="Storesund J.E."/>
            <person name="Kallscheuer N."/>
            <person name="Luecker S."/>
            <person name="Lage O.M."/>
            <person name="Pohl T."/>
            <person name="Merkel B.J."/>
            <person name="Hornburger P."/>
            <person name="Mueller R.-W."/>
            <person name="Bruemmer F."/>
            <person name="Labrenz M."/>
            <person name="Spormann A.M."/>
            <person name="Op den Camp H."/>
            <person name="Overmann J."/>
            <person name="Amann R."/>
            <person name="Jetten M.S.M."/>
            <person name="Mascher T."/>
            <person name="Medema M.H."/>
            <person name="Devos D.P."/>
            <person name="Kaster A.-K."/>
            <person name="Ovreas L."/>
            <person name="Rohde M."/>
            <person name="Galperin M.Y."/>
            <person name="Jogler C."/>
        </authorList>
    </citation>
    <scope>NUCLEOTIDE SEQUENCE [LARGE SCALE GENOMIC DNA]</scope>
    <source>
        <strain evidence="2 3">Pr1d</strain>
    </source>
</reference>
<evidence type="ECO:0000313" key="2">
    <source>
        <dbReference type="EMBL" id="QEG33758.1"/>
    </source>
</evidence>
<dbReference type="EMBL" id="CP042913">
    <property type="protein sequence ID" value="QEG33758.1"/>
    <property type="molecule type" value="Genomic_DNA"/>
</dbReference>
<evidence type="ECO:0000256" key="1">
    <source>
        <dbReference type="SAM" id="MobiDB-lite"/>
    </source>
</evidence>
<keyword evidence="3" id="KW-1185">Reference proteome</keyword>
<feature type="compositionally biased region" description="Low complexity" evidence="1">
    <location>
        <begin position="153"/>
        <end position="168"/>
    </location>
</feature>
<dbReference type="OrthoDB" id="292768at2"/>
<proteinExistence type="predicted"/>
<name>A0A5B9Q3Z7_9BACT</name>
<organism evidence="2 3">
    <name type="scientific">Bythopirellula goksoeyrii</name>
    <dbReference type="NCBI Taxonomy" id="1400387"/>
    <lineage>
        <taxon>Bacteria</taxon>
        <taxon>Pseudomonadati</taxon>
        <taxon>Planctomycetota</taxon>
        <taxon>Planctomycetia</taxon>
        <taxon>Pirellulales</taxon>
        <taxon>Lacipirellulaceae</taxon>
        <taxon>Bythopirellula</taxon>
    </lineage>
</organism>
<feature type="compositionally biased region" description="Polar residues" evidence="1">
    <location>
        <begin position="194"/>
        <end position="205"/>
    </location>
</feature>
<dbReference type="AlphaFoldDB" id="A0A5B9Q3Z7"/>
<accession>A0A5B9Q3Z7</accession>
<dbReference type="KEGG" id="bgok:Pr1d_10280"/>
<dbReference type="CDD" id="cd00054">
    <property type="entry name" value="EGF_CA"/>
    <property type="match status" value="1"/>
</dbReference>
<gene>
    <name evidence="2" type="ORF">Pr1d_10280</name>
</gene>